<feature type="region of interest" description="Disordered" evidence="1">
    <location>
        <begin position="1"/>
        <end position="76"/>
    </location>
</feature>
<proteinExistence type="predicted"/>
<feature type="compositionally biased region" description="Low complexity" evidence="1">
    <location>
        <begin position="164"/>
        <end position="176"/>
    </location>
</feature>
<dbReference type="HOGENOM" id="CLU_785160_0_0_1"/>
<dbReference type="EMBL" id="AEYP01089967">
    <property type="status" value="NOT_ANNOTATED_CDS"/>
    <property type="molecule type" value="Genomic_DNA"/>
</dbReference>
<feature type="compositionally biased region" description="Basic and acidic residues" evidence="1">
    <location>
        <begin position="191"/>
        <end position="202"/>
    </location>
</feature>
<accession>M3Z8Z4</accession>
<organism evidence="2">
    <name type="scientific">Mustela putorius furo</name>
    <name type="common">European domestic ferret</name>
    <name type="synonym">Mustela furo</name>
    <dbReference type="NCBI Taxonomy" id="9669"/>
    <lineage>
        <taxon>Eukaryota</taxon>
        <taxon>Metazoa</taxon>
        <taxon>Chordata</taxon>
        <taxon>Craniata</taxon>
        <taxon>Vertebrata</taxon>
        <taxon>Euteleostomi</taxon>
        <taxon>Mammalia</taxon>
        <taxon>Eutheria</taxon>
        <taxon>Laurasiatheria</taxon>
        <taxon>Carnivora</taxon>
        <taxon>Caniformia</taxon>
        <taxon>Musteloidea</taxon>
        <taxon>Mustelidae</taxon>
        <taxon>Mustelinae</taxon>
        <taxon>Mustela</taxon>
    </lineage>
</organism>
<sequence length="353" mass="37275">MCGRQSHRQGATGTEADLGGCLQTFLKPPSGSSEAGSGSRCLQGDGPPSEVLGRRRAGRQRGSRQPCRQPKPFPANPVPGVWAAVGRLCLLPLRVEVEFSLMPGGKSGPPPCLQGPPGPHPSPLQAPSTPCRLCDAPWWPVVPAPARQAPLLGGRTEISPETCGGASLPAGSGSLARPPRKHCSRSAGRARGQEDHLPETRPHLSGQGHQSSPPQGLGVAEMGPGGEDQGGQKPKPSSTTLCLLPDPSHQALQARLLRLWGLPCYLLRFLQIGQSHTLAEWGQSGISKLRPQPLLPQTQESRPPAPSSLRPRSPGLSPHPHLCGSPRLAHEARSSLPLGFRLLIPHRHLVGPE</sequence>
<protein>
    <submittedName>
        <fullName evidence="2">Uncharacterized protein</fullName>
    </submittedName>
</protein>
<dbReference type="AlphaFoldDB" id="M3Z8Z4"/>
<feature type="compositionally biased region" description="Low complexity" evidence="1">
    <location>
        <begin position="30"/>
        <end position="39"/>
    </location>
</feature>
<reference evidence="2" key="1">
    <citation type="submission" date="2024-06" db="UniProtKB">
        <authorList>
            <consortium name="Ensembl"/>
        </authorList>
    </citation>
    <scope>IDENTIFICATION</scope>
</reference>
<name>M3Z8Z4_MUSPF</name>
<feature type="region of interest" description="Disordered" evidence="1">
    <location>
        <begin position="155"/>
        <end position="242"/>
    </location>
</feature>
<evidence type="ECO:0000256" key="1">
    <source>
        <dbReference type="SAM" id="MobiDB-lite"/>
    </source>
</evidence>
<evidence type="ECO:0000313" key="2">
    <source>
        <dbReference type="Ensembl" id="ENSMPUP00000020058.1"/>
    </source>
</evidence>
<feature type="compositionally biased region" description="Low complexity" evidence="1">
    <location>
        <begin position="307"/>
        <end position="322"/>
    </location>
</feature>
<feature type="region of interest" description="Disordered" evidence="1">
    <location>
        <begin position="289"/>
        <end position="328"/>
    </location>
</feature>
<dbReference type="InParanoid" id="M3Z8Z4"/>
<dbReference type="Ensembl" id="ENSMPUT00000020345.1">
    <property type="protein sequence ID" value="ENSMPUP00000020058.1"/>
    <property type="gene ID" value="ENSMPUG00000020193.1"/>
</dbReference>